<evidence type="ECO:0000259" key="3">
    <source>
        <dbReference type="PROSITE" id="PS51898"/>
    </source>
</evidence>
<dbReference type="GO" id="GO:0003677">
    <property type="term" value="F:DNA binding"/>
    <property type="evidence" value="ECO:0007669"/>
    <property type="project" value="UniProtKB-KW"/>
</dbReference>
<dbReference type="AlphaFoldDB" id="A0A644Y4Z7"/>
<dbReference type="GO" id="GO:0015074">
    <property type="term" value="P:DNA integration"/>
    <property type="evidence" value="ECO:0007669"/>
    <property type="project" value="InterPro"/>
</dbReference>
<dbReference type="SUPFAM" id="SSF56349">
    <property type="entry name" value="DNA breaking-rejoining enzymes"/>
    <property type="match status" value="1"/>
</dbReference>
<dbReference type="GO" id="GO:0006310">
    <property type="term" value="P:DNA recombination"/>
    <property type="evidence" value="ECO:0007669"/>
    <property type="project" value="UniProtKB-KW"/>
</dbReference>
<evidence type="ECO:0000256" key="2">
    <source>
        <dbReference type="ARBA" id="ARBA00023172"/>
    </source>
</evidence>
<dbReference type="PANTHER" id="PTHR30349:SF41">
    <property type="entry name" value="INTEGRASE_RECOMBINASE PROTEIN MJ0367-RELATED"/>
    <property type="match status" value="1"/>
</dbReference>
<dbReference type="Gene3D" id="1.10.443.10">
    <property type="entry name" value="Intergrase catalytic core"/>
    <property type="match status" value="1"/>
</dbReference>
<dbReference type="InterPro" id="IPR002104">
    <property type="entry name" value="Integrase_catalytic"/>
</dbReference>
<dbReference type="InterPro" id="IPR050090">
    <property type="entry name" value="Tyrosine_recombinase_XerCD"/>
</dbReference>
<reference evidence="4" key="1">
    <citation type="submission" date="2019-08" db="EMBL/GenBank/DDBJ databases">
        <authorList>
            <person name="Kucharzyk K."/>
            <person name="Murdoch R.W."/>
            <person name="Higgins S."/>
            <person name="Loffler F."/>
        </authorList>
    </citation>
    <scope>NUCLEOTIDE SEQUENCE</scope>
</reference>
<evidence type="ECO:0000313" key="4">
    <source>
        <dbReference type="EMBL" id="MPM23021.1"/>
    </source>
</evidence>
<evidence type="ECO:0000256" key="1">
    <source>
        <dbReference type="ARBA" id="ARBA00023125"/>
    </source>
</evidence>
<dbReference type="PROSITE" id="PS51898">
    <property type="entry name" value="TYR_RECOMBINASE"/>
    <property type="match status" value="1"/>
</dbReference>
<feature type="domain" description="Tyr recombinase" evidence="3">
    <location>
        <begin position="1"/>
        <end position="174"/>
    </location>
</feature>
<dbReference type="PANTHER" id="PTHR30349">
    <property type="entry name" value="PHAGE INTEGRASE-RELATED"/>
    <property type="match status" value="1"/>
</dbReference>
<keyword evidence="2" id="KW-0233">DNA recombination</keyword>
<organism evidence="4">
    <name type="scientific">bioreactor metagenome</name>
    <dbReference type="NCBI Taxonomy" id="1076179"/>
    <lineage>
        <taxon>unclassified sequences</taxon>
        <taxon>metagenomes</taxon>
        <taxon>ecological metagenomes</taxon>
    </lineage>
</organism>
<protein>
    <recommendedName>
        <fullName evidence="3">Tyr recombinase domain-containing protein</fullName>
    </recommendedName>
</protein>
<dbReference type="Pfam" id="PF00589">
    <property type="entry name" value="Phage_integrase"/>
    <property type="match status" value="1"/>
</dbReference>
<dbReference type="EMBL" id="VSSQ01003939">
    <property type="protein sequence ID" value="MPM23021.1"/>
    <property type="molecule type" value="Genomic_DNA"/>
</dbReference>
<dbReference type="CDD" id="cd01189">
    <property type="entry name" value="INT_ICEBs1_C_like"/>
    <property type="match status" value="1"/>
</dbReference>
<accession>A0A644Y4Z7</accession>
<proteinExistence type="predicted"/>
<name>A0A644Y4Z7_9ZZZZ</name>
<gene>
    <name evidence="4" type="ORF">SDC9_69483</name>
</gene>
<comment type="caution">
    <text evidence="4">The sequence shown here is derived from an EMBL/GenBank/DDBJ whole genome shotgun (WGS) entry which is preliminary data.</text>
</comment>
<sequence length="205" mass="23279">MKKQGDRGTVSCLPYREATHLSPCFPIHIEQCAQYLPGKGVFLKDPKNESSKRLISIPQCVTDILKQHKKNQAVDRLQMGNKWMASDRVFTSWDGRPMYPNEMSSWFPRFLGRHNLPHLNFHGLRHTSATLLIAEGATATDLSRRLGHSTTSTTMNIYAHSLQKADDLLANKMDSILTGKNAQKVRQTSLTFQITINLSKSYPFY</sequence>
<keyword evidence="1" id="KW-0238">DNA-binding</keyword>
<dbReference type="InterPro" id="IPR013762">
    <property type="entry name" value="Integrase-like_cat_sf"/>
</dbReference>
<dbReference type="InterPro" id="IPR011010">
    <property type="entry name" value="DNA_brk_join_enz"/>
</dbReference>